<dbReference type="GO" id="GO:0050178">
    <property type="term" value="F:phenylpyruvate tautomerase activity"/>
    <property type="evidence" value="ECO:0007669"/>
    <property type="project" value="UniProtKB-EC"/>
</dbReference>
<dbReference type="SUPFAM" id="SSF55331">
    <property type="entry name" value="Tautomerase/MIF"/>
    <property type="match status" value="1"/>
</dbReference>
<dbReference type="Pfam" id="PF01187">
    <property type="entry name" value="MIF"/>
    <property type="match status" value="1"/>
</dbReference>
<dbReference type="PANTHER" id="PTHR11954:SF6">
    <property type="entry name" value="MACROPHAGE MIGRATION INHIBITORY FACTOR"/>
    <property type="match status" value="1"/>
</dbReference>
<dbReference type="InterPro" id="IPR014347">
    <property type="entry name" value="Tautomerase/MIF_sf"/>
</dbReference>
<dbReference type="Proteomes" id="UP000775547">
    <property type="component" value="Unassembled WGS sequence"/>
</dbReference>
<evidence type="ECO:0000256" key="9">
    <source>
        <dbReference type="ARBA" id="ARBA00039086"/>
    </source>
</evidence>
<sequence length="107" mass="12116">MPTLDLTTNVKIADPKAFALEFSKFAAETLSKPEVYISVKITYNEILTFQGTFDPAFQLTIVSLDNINTELNEQYSKAFFEFFKKKLDVPGDRGYITYIDPGRGFIG</sequence>
<dbReference type="InterPro" id="IPR001398">
    <property type="entry name" value="Macrophage_inhib_fac"/>
</dbReference>
<evidence type="ECO:0000256" key="3">
    <source>
        <dbReference type="ARBA" id="ARBA00022514"/>
    </source>
</evidence>
<dbReference type="GO" id="GO:0005615">
    <property type="term" value="C:extracellular space"/>
    <property type="evidence" value="ECO:0007669"/>
    <property type="project" value="UniProtKB-KW"/>
</dbReference>
<accession>A0A9P7G1X5</accession>
<evidence type="ECO:0000256" key="12">
    <source>
        <dbReference type="ARBA" id="ARBA00042730"/>
    </source>
</evidence>
<keyword evidence="5" id="KW-0413">Isomerase</keyword>
<reference evidence="13" key="1">
    <citation type="submission" date="2020-07" db="EMBL/GenBank/DDBJ databases">
        <authorList>
            <person name="Nieuwenhuis M."/>
            <person name="Van De Peppel L.J.J."/>
        </authorList>
    </citation>
    <scope>NUCLEOTIDE SEQUENCE</scope>
    <source>
        <strain evidence="13">AP01</strain>
        <tissue evidence="13">Mycelium</tissue>
    </source>
</reference>
<keyword evidence="14" id="KW-1185">Reference proteome</keyword>
<dbReference type="OrthoDB" id="255819at2759"/>
<evidence type="ECO:0000313" key="14">
    <source>
        <dbReference type="Proteomes" id="UP000775547"/>
    </source>
</evidence>
<keyword evidence="3" id="KW-0202">Cytokine</keyword>
<evidence type="ECO:0000313" key="13">
    <source>
        <dbReference type="EMBL" id="KAG5642399.1"/>
    </source>
</evidence>
<comment type="caution">
    <text evidence="13">The sequence shown here is derived from an EMBL/GenBank/DDBJ whole genome shotgun (WGS) entry which is preliminary data.</text>
</comment>
<evidence type="ECO:0000256" key="10">
    <source>
        <dbReference type="ARBA" id="ARBA00041631"/>
    </source>
</evidence>
<evidence type="ECO:0000256" key="6">
    <source>
        <dbReference type="ARBA" id="ARBA00036735"/>
    </source>
</evidence>
<gene>
    <name evidence="13" type="ORF">DXG03_002831</name>
</gene>
<proteinExistence type="inferred from homology"/>
<dbReference type="Gene3D" id="3.30.429.10">
    <property type="entry name" value="Macrophage Migration Inhibitory Factor"/>
    <property type="match status" value="1"/>
</dbReference>
<evidence type="ECO:0000256" key="1">
    <source>
        <dbReference type="ARBA" id="ARBA00004613"/>
    </source>
</evidence>
<keyword evidence="4" id="KW-0964">Secreted</keyword>
<evidence type="ECO:0000256" key="4">
    <source>
        <dbReference type="ARBA" id="ARBA00022525"/>
    </source>
</evidence>
<evidence type="ECO:0000256" key="11">
    <source>
        <dbReference type="ARBA" id="ARBA00041912"/>
    </source>
</evidence>
<reference evidence="13" key="2">
    <citation type="submission" date="2021-10" db="EMBL/GenBank/DDBJ databases">
        <title>Phylogenomics reveals ancestral predisposition of the termite-cultivated fungus Termitomyces towards a domesticated lifestyle.</title>
        <authorList>
            <person name="Auxier B."/>
            <person name="Grum-Grzhimaylo A."/>
            <person name="Cardenas M.E."/>
            <person name="Lodge J.D."/>
            <person name="Laessoe T."/>
            <person name="Pedersen O."/>
            <person name="Smith M.E."/>
            <person name="Kuyper T.W."/>
            <person name="Franco-Molano E.A."/>
            <person name="Baroni T.J."/>
            <person name="Aanen D.K."/>
        </authorList>
    </citation>
    <scope>NUCLEOTIDE SEQUENCE</scope>
    <source>
        <strain evidence="13">AP01</strain>
        <tissue evidence="13">Mycelium</tissue>
    </source>
</reference>
<evidence type="ECO:0000256" key="2">
    <source>
        <dbReference type="ARBA" id="ARBA00005851"/>
    </source>
</evidence>
<evidence type="ECO:0000256" key="5">
    <source>
        <dbReference type="ARBA" id="ARBA00023235"/>
    </source>
</evidence>
<comment type="catalytic activity">
    <reaction evidence="6">
        <text>3-phenylpyruvate = enol-phenylpyruvate</text>
        <dbReference type="Rhea" id="RHEA:17097"/>
        <dbReference type="ChEBI" id="CHEBI:16815"/>
        <dbReference type="ChEBI" id="CHEBI:18005"/>
        <dbReference type="EC" id="5.3.2.1"/>
    </reaction>
</comment>
<evidence type="ECO:0000256" key="7">
    <source>
        <dbReference type="ARBA" id="ARBA00036823"/>
    </source>
</evidence>
<evidence type="ECO:0000256" key="8">
    <source>
        <dbReference type="ARBA" id="ARBA00038932"/>
    </source>
</evidence>
<organism evidence="13 14">
    <name type="scientific">Asterophora parasitica</name>
    <dbReference type="NCBI Taxonomy" id="117018"/>
    <lineage>
        <taxon>Eukaryota</taxon>
        <taxon>Fungi</taxon>
        <taxon>Dikarya</taxon>
        <taxon>Basidiomycota</taxon>
        <taxon>Agaricomycotina</taxon>
        <taxon>Agaricomycetes</taxon>
        <taxon>Agaricomycetidae</taxon>
        <taxon>Agaricales</taxon>
        <taxon>Tricholomatineae</taxon>
        <taxon>Lyophyllaceae</taxon>
        <taxon>Asterophora</taxon>
    </lineage>
</organism>
<dbReference type="PANTHER" id="PTHR11954">
    <property type="entry name" value="D-DOPACHROME DECARBOXYLASE"/>
    <property type="match status" value="1"/>
</dbReference>
<comment type="catalytic activity">
    <reaction evidence="7">
        <text>L-dopachrome = 5,6-dihydroxyindole-2-carboxylate</text>
        <dbReference type="Rhea" id="RHEA:13041"/>
        <dbReference type="ChEBI" id="CHEBI:16875"/>
        <dbReference type="ChEBI" id="CHEBI:57509"/>
        <dbReference type="EC" id="5.3.3.12"/>
    </reaction>
</comment>
<dbReference type="EC" id="5.3.3.12" evidence="8"/>
<comment type="subcellular location">
    <subcellularLocation>
        <location evidence="1">Secreted</location>
    </subcellularLocation>
</comment>
<dbReference type="EMBL" id="JABCKV010000188">
    <property type="protein sequence ID" value="KAG5642399.1"/>
    <property type="molecule type" value="Genomic_DNA"/>
</dbReference>
<protein>
    <recommendedName>
        <fullName evidence="12">L-dopachrome isomerase</fullName>
        <ecNumber evidence="9">5.3.2.1</ecNumber>
        <ecNumber evidence="8">5.3.3.12</ecNumber>
    </recommendedName>
    <alternativeName>
        <fullName evidence="10">L-dopachrome tautomerase</fullName>
    </alternativeName>
    <alternativeName>
        <fullName evidence="11">Phenylpyruvate tautomerase</fullName>
    </alternativeName>
</protein>
<dbReference type="AlphaFoldDB" id="A0A9P7G1X5"/>
<dbReference type="EC" id="5.3.2.1" evidence="9"/>
<comment type="similarity">
    <text evidence="2">Belongs to the MIF family.</text>
</comment>
<name>A0A9P7G1X5_9AGAR</name>
<dbReference type="GO" id="GO:0004167">
    <property type="term" value="F:dopachrome isomerase activity"/>
    <property type="evidence" value="ECO:0007669"/>
    <property type="project" value="UniProtKB-EC"/>
</dbReference>